<evidence type="ECO:0000313" key="2">
    <source>
        <dbReference type="Proteomes" id="UP000245119"/>
    </source>
</evidence>
<gene>
    <name evidence="1" type="ORF">C0Q70_07742</name>
</gene>
<organism evidence="1 2">
    <name type="scientific">Pomacea canaliculata</name>
    <name type="common">Golden apple snail</name>
    <dbReference type="NCBI Taxonomy" id="400727"/>
    <lineage>
        <taxon>Eukaryota</taxon>
        <taxon>Metazoa</taxon>
        <taxon>Spiralia</taxon>
        <taxon>Lophotrochozoa</taxon>
        <taxon>Mollusca</taxon>
        <taxon>Gastropoda</taxon>
        <taxon>Caenogastropoda</taxon>
        <taxon>Architaenioglossa</taxon>
        <taxon>Ampullarioidea</taxon>
        <taxon>Ampullariidae</taxon>
        <taxon>Pomacea</taxon>
    </lineage>
</organism>
<reference evidence="1 2" key="1">
    <citation type="submission" date="2018-04" db="EMBL/GenBank/DDBJ databases">
        <title>The genome of golden apple snail Pomacea canaliculata provides insight into stress tolerance and invasive adaptation.</title>
        <authorList>
            <person name="Liu C."/>
            <person name="Liu B."/>
            <person name="Ren Y."/>
            <person name="Zhang Y."/>
            <person name="Wang H."/>
            <person name="Li S."/>
            <person name="Jiang F."/>
            <person name="Yin L."/>
            <person name="Zhang G."/>
            <person name="Qian W."/>
            <person name="Fan W."/>
        </authorList>
    </citation>
    <scope>NUCLEOTIDE SEQUENCE [LARGE SCALE GENOMIC DNA]</scope>
    <source>
        <strain evidence="1">SZHN2017</strain>
        <tissue evidence="1">Muscle</tissue>
    </source>
</reference>
<sequence>MTADVLWHLLIVAHPSRYRHESTLAACSSGRNVPLLSDPSCHRPLILRCILSPVRLFSPTFLSSSTPHPLLSPNPPTLSVTLEADSLALS</sequence>
<dbReference type="EMBL" id="PZQS01000004">
    <property type="protein sequence ID" value="PVD32309.1"/>
    <property type="molecule type" value="Genomic_DNA"/>
</dbReference>
<accession>A0A2T7PFX8</accession>
<dbReference type="Proteomes" id="UP000245119">
    <property type="component" value="Linkage Group LG4"/>
</dbReference>
<protein>
    <submittedName>
        <fullName evidence="1">Uncharacterized protein</fullName>
    </submittedName>
</protein>
<proteinExistence type="predicted"/>
<name>A0A2T7PFX8_POMCA</name>
<keyword evidence="2" id="KW-1185">Reference proteome</keyword>
<evidence type="ECO:0000313" key="1">
    <source>
        <dbReference type="EMBL" id="PVD32309.1"/>
    </source>
</evidence>
<dbReference type="AlphaFoldDB" id="A0A2T7PFX8"/>
<comment type="caution">
    <text evidence="1">The sequence shown here is derived from an EMBL/GenBank/DDBJ whole genome shotgun (WGS) entry which is preliminary data.</text>
</comment>